<evidence type="ECO:0000256" key="1">
    <source>
        <dbReference type="SAM" id="Coils"/>
    </source>
</evidence>
<evidence type="ECO:0000313" key="4">
    <source>
        <dbReference type="Proteomes" id="UP000287651"/>
    </source>
</evidence>
<gene>
    <name evidence="3" type="ORF">B296_00028189</name>
</gene>
<dbReference type="EMBL" id="AMZH03007648">
    <property type="protein sequence ID" value="RRT60775.1"/>
    <property type="molecule type" value="Genomic_DNA"/>
</dbReference>
<feature type="coiled-coil region" evidence="1">
    <location>
        <begin position="134"/>
        <end position="194"/>
    </location>
</feature>
<proteinExistence type="predicted"/>
<keyword evidence="1" id="KW-0175">Coiled coil</keyword>
<comment type="caution">
    <text evidence="3">The sequence shown here is derived from an EMBL/GenBank/DDBJ whole genome shotgun (WGS) entry which is preliminary data.</text>
</comment>
<feature type="region of interest" description="Disordered" evidence="2">
    <location>
        <begin position="1"/>
        <end position="53"/>
    </location>
</feature>
<protein>
    <submittedName>
        <fullName evidence="3">Uncharacterized protein</fullName>
    </submittedName>
</protein>
<evidence type="ECO:0000256" key="2">
    <source>
        <dbReference type="SAM" id="MobiDB-lite"/>
    </source>
</evidence>
<feature type="compositionally biased region" description="Basic residues" evidence="2">
    <location>
        <begin position="1"/>
        <end position="17"/>
    </location>
</feature>
<reference evidence="3 4" key="1">
    <citation type="journal article" date="2014" name="Agronomy (Basel)">
        <title>A Draft Genome Sequence for Ensete ventricosum, the Drought-Tolerant Tree Against Hunger.</title>
        <authorList>
            <person name="Harrison J."/>
            <person name="Moore K.A."/>
            <person name="Paszkiewicz K."/>
            <person name="Jones T."/>
            <person name="Grant M."/>
            <person name="Ambacheew D."/>
            <person name="Muzemil S."/>
            <person name="Studholme D.J."/>
        </authorList>
    </citation>
    <scope>NUCLEOTIDE SEQUENCE [LARGE SCALE GENOMIC DNA]</scope>
</reference>
<name>A0A426Z9W0_ENSVE</name>
<accession>A0A426Z9W0</accession>
<dbReference type="AlphaFoldDB" id="A0A426Z9W0"/>
<evidence type="ECO:0000313" key="3">
    <source>
        <dbReference type="EMBL" id="RRT60775.1"/>
    </source>
</evidence>
<organism evidence="3 4">
    <name type="scientific">Ensete ventricosum</name>
    <name type="common">Abyssinian banana</name>
    <name type="synonym">Musa ensete</name>
    <dbReference type="NCBI Taxonomy" id="4639"/>
    <lineage>
        <taxon>Eukaryota</taxon>
        <taxon>Viridiplantae</taxon>
        <taxon>Streptophyta</taxon>
        <taxon>Embryophyta</taxon>
        <taxon>Tracheophyta</taxon>
        <taxon>Spermatophyta</taxon>
        <taxon>Magnoliopsida</taxon>
        <taxon>Liliopsida</taxon>
        <taxon>Zingiberales</taxon>
        <taxon>Musaceae</taxon>
        <taxon>Ensete</taxon>
    </lineage>
</organism>
<dbReference type="Proteomes" id="UP000287651">
    <property type="component" value="Unassembled WGS sequence"/>
</dbReference>
<sequence length="200" mass="22290">MAPSPRKKAKVTGRHKSHGEGESSKTRSTKGKVPASMVDKASTPRSRRPKSVGELCSAQLGVDSRDYHVVQMSNLPERNPDSPLEMHLSPLTYGTRIWQDRVASAKYTCEFLSLQSQHYYMALVNRVHDVGWVISAMDSKVDGLRKEIQELKASSGSEAVTAAEQWASEAQSLVEHYKTELEEVTCQQESLELELNDSQN</sequence>